<dbReference type="PANTHER" id="PTHR36339">
    <property type="entry name" value="F23A5.5"/>
    <property type="match status" value="1"/>
</dbReference>
<keyword evidence="3" id="KW-0812">Transmembrane</keyword>
<organism evidence="4 5">
    <name type="scientific">Tripterygium wilfordii</name>
    <name type="common">Thunder God vine</name>
    <dbReference type="NCBI Taxonomy" id="458696"/>
    <lineage>
        <taxon>Eukaryota</taxon>
        <taxon>Viridiplantae</taxon>
        <taxon>Streptophyta</taxon>
        <taxon>Embryophyta</taxon>
        <taxon>Tracheophyta</taxon>
        <taxon>Spermatophyta</taxon>
        <taxon>Magnoliopsida</taxon>
        <taxon>eudicotyledons</taxon>
        <taxon>Gunneridae</taxon>
        <taxon>Pentapetalae</taxon>
        <taxon>rosids</taxon>
        <taxon>fabids</taxon>
        <taxon>Celastrales</taxon>
        <taxon>Celastraceae</taxon>
        <taxon>Tripterygium</taxon>
    </lineage>
</organism>
<dbReference type="InParanoid" id="A0A7J7D679"/>
<evidence type="ECO:0000256" key="1">
    <source>
        <dbReference type="SAM" id="Coils"/>
    </source>
</evidence>
<keyword evidence="5" id="KW-1185">Reference proteome</keyword>
<evidence type="ECO:0000313" key="4">
    <source>
        <dbReference type="EMBL" id="KAF5741769.1"/>
    </source>
</evidence>
<feature type="transmembrane region" description="Helical" evidence="3">
    <location>
        <begin position="83"/>
        <end position="102"/>
    </location>
</feature>
<feature type="compositionally biased region" description="Polar residues" evidence="2">
    <location>
        <begin position="23"/>
        <end position="33"/>
    </location>
</feature>
<feature type="region of interest" description="Disordered" evidence="2">
    <location>
        <begin position="167"/>
        <end position="230"/>
    </location>
</feature>
<dbReference type="Proteomes" id="UP000593562">
    <property type="component" value="Unassembled WGS sequence"/>
</dbReference>
<feature type="coiled-coil region" evidence="1">
    <location>
        <begin position="102"/>
        <end position="141"/>
    </location>
</feature>
<dbReference type="EMBL" id="JAAARO010000010">
    <property type="protein sequence ID" value="KAF5741769.1"/>
    <property type="molecule type" value="Genomic_DNA"/>
</dbReference>
<dbReference type="OrthoDB" id="2021107at2759"/>
<protein>
    <submittedName>
        <fullName evidence="4">Uncharacterized protein</fullName>
    </submittedName>
</protein>
<comment type="caution">
    <text evidence="4">The sequence shown here is derived from an EMBL/GenBank/DDBJ whole genome shotgun (WGS) entry which is preliminary data.</text>
</comment>
<evidence type="ECO:0000256" key="2">
    <source>
        <dbReference type="SAM" id="MobiDB-lite"/>
    </source>
</evidence>
<feature type="compositionally biased region" description="Basic and acidic residues" evidence="2">
    <location>
        <begin position="167"/>
        <end position="192"/>
    </location>
</feature>
<sequence length="230" mass="26024">MVETMLRARDFIARLSTRLKSSQGRQYCNTPTTTEKKSNSDKLDPNASGYSEAYKKLDNLDFMTASKILFTDPPKKKKFGIDFHLVQLFFACLPSFAVYLVAQYARHEMRKMDAELEKKKKKEEEKAKEMELNAAKEEEARSDSKLLEVKVRLDKLEEVVKKIAVETKKQLRDSTTKNQKDGGEKKHPERVESGNIASRSESTISVKSEELTPGLDQGKVSGVSPQPDAS</sequence>
<accession>A0A7J7D679</accession>
<dbReference type="AlphaFoldDB" id="A0A7J7D679"/>
<gene>
    <name evidence="4" type="ORF">HS088_TW10G00775</name>
</gene>
<evidence type="ECO:0000313" key="5">
    <source>
        <dbReference type="Proteomes" id="UP000593562"/>
    </source>
</evidence>
<feature type="compositionally biased region" description="Basic and acidic residues" evidence="2">
    <location>
        <begin position="34"/>
        <end position="44"/>
    </location>
</feature>
<feature type="region of interest" description="Disordered" evidence="2">
    <location>
        <begin position="23"/>
        <end position="47"/>
    </location>
</feature>
<name>A0A7J7D679_TRIWF</name>
<dbReference type="PANTHER" id="PTHR36339:SF2">
    <property type="entry name" value="F23A5.5"/>
    <property type="match status" value="1"/>
</dbReference>
<feature type="compositionally biased region" description="Polar residues" evidence="2">
    <location>
        <begin position="195"/>
        <end position="206"/>
    </location>
</feature>
<keyword evidence="1" id="KW-0175">Coiled coil</keyword>
<proteinExistence type="predicted"/>
<dbReference type="FunCoup" id="A0A7J7D679">
    <property type="interactions" value="1001"/>
</dbReference>
<reference evidence="4 5" key="1">
    <citation type="journal article" date="2020" name="Nat. Commun.">
        <title>Genome of Tripterygium wilfordii and identification of cytochrome P450 involved in triptolide biosynthesis.</title>
        <authorList>
            <person name="Tu L."/>
            <person name="Su P."/>
            <person name="Zhang Z."/>
            <person name="Gao L."/>
            <person name="Wang J."/>
            <person name="Hu T."/>
            <person name="Zhou J."/>
            <person name="Zhang Y."/>
            <person name="Zhao Y."/>
            <person name="Liu Y."/>
            <person name="Song Y."/>
            <person name="Tong Y."/>
            <person name="Lu Y."/>
            <person name="Yang J."/>
            <person name="Xu C."/>
            <person name="Jia M."/>
            <person name="Peters R.J."/>
            <person name="Huang L."/>
            <person name="Gao W."/>
        </authorList>
    </citation>
    <scope>NUCLEOTIDE SEQUENCE [LARGE SCALE GENOMIC DNA]</scope>
    <source>
        <strain evidence="5">cv. XIE 37</strain>
        <tissue evidence="4">Leaf</tissue>
    </source>
</reference>
<keyword evidence="3" id="KW-1133">Transmembrane helix</keyword>
<evidence type="ECO:0000256" key="3">
    <source>
        <dbReference type="SAM" id="Phobius"/>
    </source>
</evidence>
<keyword evidence="3" id="KW-0472">Membrane</keyword>